<dbReference type="SUPFAM" id="SSF55073">
    <property type="entry name" value="Nucleotide cyclase"/>
    <property type="match status" value="1"/>
</dbReference>
<dbReference type="InterPro" id="IPR050697">
    <property type="entry name" value="Adenylyl/Guanylyl_Cyclase_3/4"/>
</dbReference>
<dbReference type="eggNOG" id="COG2114">
    <property type="taxonomic scope" value="Bacteria"/>
</dbReference>
<dbReference type="GO" id="GO:0035556">
    <property type="term" value="P:intracellular signal transduction"/>
    <property type="evidence" value="ECO:0007669"/>
    <property type="project" value="InterPro"/>
</dbReference>
<feature type="transmembrane region" description="Helical" evidence="1">
    <location>
        <begin position="434"/>
        <end position="455"/>
    </location>
</feature>
<dbReference type="RefSeq" id="WP_028461570.1">
    <property type="nucleotide sequence ID" value="NZ_FSRO01000001.1"/>
</dbReference>
<dbReference type="Pfam" id="PF05226">
    <property type="entry name" value="CHASE2"/>
    <property type="match status" value="1"/>
</dbReference>
<evidence type="ECO:0000256" key="1">
    <source>
        <dbReference type="SAM" id="Phobius"/>
    </source>
</evidence>
<dbReference type="AlphaFoldDB" id="A0A1N6FUW2"/>
<dbReference type="Gene3D" id="3.30.70.1230">
    <property type="entry name" value="Nucleotide cyclase"/>
    <property type="match status" value="1"/>
</dbReference>
<dbReference type="PROSITE" id="PS50125">
    <property type="entry name" value="GUANYLATE_CYCLASE_2"/>
    <property type="match status" value="1"/>
</dbReference>
<dbReference type="STRING" id="44575.SAMN05216419_101817"/>
<evidence type="ECO:0000259" key="2">
    <source>
        <dbReference type="PROSITE" id="PS50125"/>
    </source>
</evidence>
<organism evidence="3 4">
    <name type="scientific">Nitrosomonas cryotolerans ATCC 49181</name>
    <dbReference type="NCBI Taxonomy" id="1131553"/>
    <lineage>
        <taxon>Bacteria</taxon>
        <taxon>Pseudomonadati</taxon>
        <taxon>Pseudomonadota</taxon>
        <taxon>Betaproteobacteria</taxon>
        <taxon>Nitrosomonadales</taxon>
        <taxon>Nitrosomonadaceae</taxon>
        <taxon>Nitrosomonas</taxon>
    </lineage>
</organism>
<proteinExistence type="predicted"/>
<feature type="domain" description="Guanylate cyclase" evidence="2">
    <location>
        <begin position="500"/>
        <end position="629"/>
    </location>
</feature>
<gene>
    <name evidence="3" type="ORF">SAMN02743940_0413</name>
</gene>
<evidence type="ECO:0000313" key="3">
    <source>
        <dbReference type="EMBL" id="SIN99048.1"/>
    </source>
</evidence>
<dbReference type="eggNOG" id="COG4252">
    <property type="taxonomic scope" value="Bacteria"/>
</dbReference>
<dbReference type="InterPro" id="IPR029787">
    <property type="entry name" value="Nucleotide_cyclase"/>
</dbReference>
<dbReference type="InterPro" id="IPR007890">
    <property type="entry name" value="CHASE2"/>
</dbReference>
<keyword evidence="1" id="KW-0472">Membrane</keyword>
<reference evidence="3 4" key="1">
    <citation type="submission" date="2016-12" db="EMBL/GenBank/DDBJ databases">
        <authorList>
            <person name="Song W.-J."/>
            <person name="Kurnit D.M."/>
        </authorList>
    </citation>
    <scope>NUCLEOTIDE SEQUENCE [LARGE SCALE GENOMIC DNA]</scope>
    <source>
        <strain evidence="3 4">ATCC 49181</strain>
    </source>
</reference>
<dbReference type="SMART" id="SM00044">
    <property type="entry name" value="CYCc"/>
    <property type="match status" value="1"/>
</dbReference>
<dbReference type="EMBL" id="FSRO01000001">
    <property type="protein sequence ID" value="SIN99048.1"/>
    <property type="molecule type" value="Genomic_DNA"/>
</dbReference>
<dbReference type="Proteomes" id="UP000185062">
    <property type="component" value="Unassembled WGS sequence"/>
</dbReference>
<dbReference type="PANTHER" id="PTHR43081:SF1">
    <property type="entry name" value="ADENYLATE CYCLASE, TERMINAL-DIFFERENTIATION SPECIFIC"/>
    <property type="match status" value="1"/>
</dbReference>
<keyword evidence="1" id="KW-1133">Transmembrane helix</keyword>
<keyword evidence="1" id="KW-0812">Transmembrane</keyword>
<accession>A0A1N6FUW2</accession>
<protein>
    <submittedName>
        <fullName evidence="3">Adenylate cyclase</fullName>
    </submittedName>
</protein>
<feature type="transmembrane region" description="Helical" evidence="1">
    <location>
        <begin position="381"/>
        <end position="402"/>
    </location>
</feature>
<feature type="transmembrane region" description="Helical" evidence="1">
    <location>
        <begin position="409"/>
        <end position="428"/>
    </location>
</feature>
<dbReference type="Pfam" id="PF00211">
    <property type="entry name" value="Guanylate_cyc"/>
    <property type="match status" value="1"/>
</dbReference>
<dbReference type="PANTHER" id="PTHR43081">
    <property type="entry name" value="ADENYLATE CYCLASE, TERMINAL-DIFFERENTIATION SPECIFIC-RELATED"/>
    <property type="match status" value="1"/>
</dbReference>
<dbReference type="GO" id="GO:0009190">
    <property type="term" value="P:cyclic nucleotide biosynthetic process"/>
    <property type="evidence" value="ECO:0007669"/>
    <property type="project" value="InterPro"/>
</dbReference>
<name>A0A1N6FUW2_9PROT</name>
<dbReference type="CDD" id="cd07302">
    <property type="entry name" value="CHD"/>
    <property type="match status" value="1"/>
</dbReference>
<dbReference type="SMART" id="SM01080">
    <property type="entry name" value="CHASE2"/>
    <property type="match status" value="1"/>
</dbReference>
<evidence type="ECO:0000313" key="4">
    <source>
        <dbReference type="Proteomes" id="UP000185062"/>
    </source>
</evidence>
<sequence>MLRLFKRLVLGLCVGLFGVMIALAPFGLALEEQFGLPGLFYLRGAISSPDDVVVVAIDQRSARHLNLPLNPRSWPRDLHARLIERLTEAGAGVIVFDLIFDTHGNVPAHDAALAQAMAAARNVVLVERLSSEDVELLMEPSDQAQYKITQEGTIQPIPIIADAALVCAPFPLPKLSRVNGYWAFKAGAGDMPTLPVAALQVFALPVYADFTRLLAHNSPGYTEQLVVNSAAPDIEALLFTLRNMLVNVPGLAQKMLVELQRNTSLNADTKRMLRALISAYVGTEIRYLNFYGPPRSVRTIPYYQLVQSATDPAALNDAFESIFKGKAVFIGFSAETQSGQDRIRDDYHTVFPGADGLTMSGVEIAATAFANLLENKPIKPVSLIVGLSILFLLGVVMGAAFLMLSNRSGAFVVIVLILIYVGHAYYQFEAMGLWLPLIIPLFLQMPLALFGAGLLKYVAARREGKQVKDAFGYFLPERVVNDIAKSAGKVSANTQLVYGVCLATDADKYTTLAERMSPRQLSQLMNDYYAVLFEPVRKQGGIVSDVVGDAMFAIWAPPFLDADLRKQACLACLDIVAAVAHFNQINSEMQLPTRVGLHFGEILLGNVGALHHYEYRAVGDIVNTTSRIQGVNKYLGTNALLSSEVIVGQADFLTRPLGNFLLAGKSSVVNLSELVAHKQTASYEQYWLCERFTHALQAYELKKWNEASSGFLEILDIFPADGPARLFLNDSLQYEASPPPESWFPVMRIDGK</sequence>
<dbReference type="InterPro" id="IPR001054">
    <property type="entry name" value="A/G_cyclase"/>
</dbReference>
<dbReference type="GO" id="GO:0004016">
    <property type="term" value="F:adenylate cyclase activity"/>
    <property type="evidence" value="ECO:0007669"/>
    <property type="project" value="UniProtKB-ARBA"/>
</dbReference>
<keyword evidence="4" id="KW-1185">Reference proteome</keyword>